<proteinExistence type="predicted"/>
<dbReference type="AlphaFoldDB" id="A0A2M8G904"/>
<evidence type="ECO:0000313" key="2">
    <source>
        <dbReference type="EMBL" id="PJC69904.1"/>
    </source>
</evidence>
<dbReference type="PANTHER" id="PTHR30029:SF2">
    <property type="entry name" value="STAGE V SPORULATION PROTEIN R"/>
    <property type="match status" value="1"/>
</dbReference>
<gene>
    <name evidence="2" type="ORF">CO014_01230</name>
</gene>
<dbReference type="EMBL" id="PFQR01000032">
    <property type="protein sequence ID" value="PJC69904.1"/>
    <property type="molecule type" value="Genomic_DNA"/>
</dbReference>
<comment type="caution">
    <text evidence="2">The sequence shown here is derived from an EMBL/GenBank/DDBJ whole genome shotgun (WGS) entry which is preliminary data.</text>
</comment>
<sequence>MELIEQRTKKIMEECRKRAADAGLNIQGETLEYIITNRDMTELSSKVMIPTLYDYWVHDVDVIRDKWIYDAYPHNPYETVINTRPAISFYNDNNPDWLNVMIFYHVLAHIDFFQNNVFFRRTWDDDFCGQALADKRLLNSIREEMGAQKRWVEYVIEFARGIDNLVGYYSELEEADRAARQNVFGAFSEKSSFYFGEFLRQCYDEKTVELKFYYDEIERYNQFVKQFGEKRGEEFFFRDGVFRSKFPEFNSIFEKSKKKQKIKTKDILQYLIEYSGIINKENNNWMKDVLGIIRKTSLYFQPQFRDHIANE</sequence>
<protein>
    <submittedName>
        <fullName evidence="2">SpoVR family protein</fullName>
    </submittedName>
</protein>
<name>A0A2M8G904_9BACT</name>
<reference evidence="3" key="1">
    <citation type="submission" date="2017-09" db="EMBL/GenBank/DDBJ databases">
        <title>Depth-based differentiation of microbial function through sediment-hosted aquifers and enrichment of novel symbionts in the deep terrestrial subsurface.</title>
        <authorList>
            <person name="Probst A.J."/>
            <person name="Ladd B."/>
            <person name="Jarett J.K."/>
            <person name="Geller-Mcgrath D.E."/>
            <person name="Sieber C.M.K."/>
            <person name="Emerson J.B."/>
            <person name="Anantharaman K."/>
            <person name="Thomas B.C."/>
            <person name="Malmstrom R."/>
            <person name="Stieglmeier M."/>
            <person name="Klingl A."/>
            <person name="Woyke T."/>
            <person name="Ryan C.M."/>
            <person name="Banfield J.F."/>
        </authorList>
    </citation>
    <scope>NUCLEOTIDE SEQUENCE [LARGE SCALE GENOMIC DNA]</scope>
</reference>
<dbReference type="Pfam" id="PF04293">
    <property type="entry name" value="SpoVR"/>
    <property type="match status" value="1"/>
</dbReference>
<dbReference type="InterPro" id="IPR007390">
    <property type="entry name" value="Spore_V_R"/>
</dbReference>
<dbReference type="PANTHER" id="PTHR30029">
    <property type="entry name" value="STAGE V SPORULATION PROTEIN R"/>
    <property type="match status" value="1"/>
</dbReference>
<evidence type="ECO:0000259" key="1">
    <source>
        <dbReference type="Pfam" id="PF04293"/>
    </source>
</evidence>
<feature type="non-terminal residue" evidence="2">
    <location>
        <position position="311"/>
    </location>
</feature>
<feature type="domain" description="SpoVR protein-like N-terminal" evidence="1">
    <location>
        <begin position="9"/>
        <end position="311"/>
    </location>
</feature>
<accession>A0A2M8G904</accession>
<dbReference type="Proteomes" id="UP000229041">
    <property type="component" value="Unassembled WGS sequence"/>
</dbReference>
<evidence type="ECO:0000313" key="3">
    <source>
        <dbReference type="Proteomes" id="UP000229041"/>
    </source>
</evidence>
<dbReference type="InterPro" id="IPR056174">
    <property type="entry name" value="SpoVR_N"/>
</dbReference>
<organism evidence="2 3">
    <name type="scientific">Candidatus Tagabacteria bacterium CG_4_8_14_3_um_filter_41_8</name>
    <dbReference type="NCBI Taxonomy" id="1975018"/>
    <lineage>
        <taxon>Bacteria</taxon>
        <taxon>Candidatus Tagaibacteriota</taxon>
    </lineage>
</organism>